<dbReference type="PANTHER" id="PTHR15223">
    <property type="entry name" value="NADH-UBIQUINONE OXIDOREDUCTASE AGGG SUBUNIT"/>
    <property type="match status" value="1"/>
</dbReference>
<evidence type="ECO:0000256" key="11">
    <source>
        <dbReference type="ARBA" id="ARBA00023136"/>
    </source>
</evidence>
<dbReference type="Pfam" id="PF14813">
    <property type="entry name" value="NADH_B2"/>
    <property type="match status" value="1"/>
</dbReference>
<evidence type="ECO:0000313" key="14">
    <source>
        <dbReference type="Proteomes" id="UP000271087"/>
    </source>
</evidence>
<feature type="region of interest" description="Disordered" evidence="12">
    <location>
        <begin position="224"/>
        <end position="248"/>
    </location>
</feature>
<gene>
    <name evidence="13" type="ORF">NOO_LOCUS7309</name>
</gene>
<dbReference type="OrthoDB" id="6241903at2759"/>
<keyword evidence="11" id="KW-0472">Membrane</keyword>
<evidence type="ECO:0000256" key="9">
    <source>
        <dbReference type="ARBA" id="ARBA00022982"/>
    </source>
</evidence>
<keyword evidence="8" id="KW-0809">Transit peptide</keyword>
<evidence type="ECO:0000256" key="1">
    <source>
        <dbReference type="ARBA" id="ARBA00003195"/>
    </source>
</evidence>
<evidence type="ECO:0000256" key="3">
    <source>
        <dbReference type="ARBA" id="ARBA00005923"/>
    </source>
</evidence>
<keyword evidence="10" id="KW-0496">Mitochondrion</keyword>
<evidence type="ECO:0000313" key="15">
    <source>
        <dbReference type="WBParaSite" id="nOo.2.0.1.t07309-RA"/>
    </source>
</evidence>
<dbReference type="GO" id="GO:0032981">
    <property type="term" value="P:mitochondrial respiratory chain complex I assembly"/>
    <property type="evidence" value="ECO:0007669"/>
    <property type="project" value="TreeGrafter"/>
</dbReference>
<feature type="compositionally biased region" description="Basic and acidic residues" evidence="12">
    <location>
        <begin position="239"/>
        <end position="248"/>
    </location>
</feature>
<dbReference type="GO" id="GO:0045271">
    <property type="term" value="C:respiratory chain complex I"/>
    <property type="evidence" value="ECO:0007669"/>
    <property type="project" value="InterPro"/>
</dbReference>
<comment type="similarity">
    <text evidence="3">Belongs to the complex I NDUFB2 subunit family.</text>
</comment>
<organism evidence="15">
    <name type="scientific">Onchocerca ochengi</name>
    <name type="common">Filarial nematode worm</name>
    <dbReference type="NCBI Taxonomy" id="42157"/>
    <lineage>
        <taxon>Eukaryota</taxon>
        <taxon>Metazoa</taxon>
        <taxon>Ecdysozoa</taxon>
        <taxon>Nematoda</taxon>
        <taxon>Chromadorea</taxon>
        <taxon>Rhabditida</taxon>
        <taxon>Spirurina</taxon>
        <taxon>Spiruromorpha</taxon>
        <taxon>Filarioidea</taxon>
        <taxon>Onchocercidae</taxon>
        <taxon>Onchocerca</taxon>
    </lineage>
</organism>
<dbReference type="GO" id="GO:0005743">
    <property type="term" value="C:mitochondrial inner membrane"/>
    <property type="evidence" value="ECO:0007669"/>
    <property type="project" value="UniProtKB-SubCell"/>
</dbReference>
<keyword evidence="14" id="KW-1185">Reference proteome</keyword>
<dbReference type="WBParaSite" id="nOo.2.0.1.t07309-RA">
    <property type="protein sequence ID" value="nOo.2.0.1.t07309-RA"/>
    <property type="gene ID" value="nOo.2.0.1.g07309"/>
</dbReference>
<reference evidence="15" key="1">
    <citation type="submission" date="2016-06" db="UniProtKB">
        <authorList>
            <consortium name="WormBaseParasite"/>
        </authorList>
    </citation>
    <scope>IDENTIFICATION</scope>
</reference>
<keyword evidence="9" id="KW-0249">Electron transport</keyword>
<comment type="subcellular location">
    <subcellularLocation>
        <location evidence="2">Mitochondrion inner membrane</location>
        <topology evidence="2">Peripheral membrane protein</topology>
        <orientation evidence="2">Matrix side</orientation>
    </subcellularLocation>
</comment>
<reference evidence="13 14" key="2">
    <citation type="submission" date="2018-08" db="EMBL/GenBank/DDBJ databases">
        <authorList>
            <person name="Laetsch R D."/>
            <person name="Stevens L."/>
            <person name="Kumar S."/>
            <person name="Blaxter L. M."/>
        </authorList>
    </citation>
    <scope>NUCLEOTIDE SEQUENCE [LARGE SCALE GENOMIC DNA]</scope>
</reference>
<evidence type="ECO:0000256" key="7">
    <source>
        <dbReference type="ARBA" id="ARBA00022792"/>
    </source>
</evidence>
<evidence type="ECO:0000256" key="4">
    <source>
        <dbReference type="ARBA" id="ARBA00011533"/>
    </source>
</evidence>
<evidence type="ECO:0000313" key="13">
    <source>
        <dbReference type="EMBL" id="VDK85760.1"/>
    </source>
</evidence>
<keyword evidence="6" id="KW-0679">Respiratory chain</keyword>
<evidence type="ECO:0000256" key="6">
    <source>
        <dbReference type="ARBA" id="ARBA00022660"/>
    </source>
</evidence>
<dbReference type="STRING" id="42157.A0A182EGT5"/>
<sequence>MIAAAASGQACPLVSFLADSNDKPRDETHADFIEKYISTIFEPKNMLQMRYRIVKGRRIVRFIKKLERLIRFAEYHGKVLSVCHAMMLLVRAARCSRILQPITRLAPLFHKPSTLPTNGTFRTKWLSGKDAAGPEVAVGPKSGAADDPITNTTDEPYLGEPDDPPIQMYYYREAPPQNTMRLENLMITLTSALLWGWFVYHLYYNYGELIGEYYIPAPEEFSDEELGIPPDDAPDPEYWGDHPLSRGM</sequence>
<feature type="region of interest" description="Disordered" evidence="12">
    <location>
        <begin position="139"/>
        <end position="158"/>
    </location>
</feature>
<proteinExistence type="inferred from homology"/>
<evidence type="ECO:0000256" key="5">
    <source>
        <dbReference type="ARBA" id="ARBA00022448"/>
    </source>
</evidence>
<dbReference type="AlphaFoldDB" id="A0A182EGT5"/>
<comment type="function">
    <text evidence="1">Accessory subunit of the mitochondrial membrane respiratory chain NADH dehydrogenase (Complex I), that is believed not to be involved in catalysis. Complex I functions in the transfer of electrons from NADH to the respiratory chain. The immediate electron acceptor for the enzyme is believed to be ubiquinone.</text>
</comment>
<comment type="subunit">
    <text evidence="4">Complex I is composed of 45 different subunits.</text>
</comment>
<dbReference type="EMBL" id="UYRW01002557">
    <property type="protein sequence ID" value="VDK85760.1"/>
    <property type="molecule type" value="Genomic_DNA"/>
</dbReference>
<dbReference type="InterPro" id="IPR026627">
    <property type="entry name" value="NDUFB2_animal"/>
</dbReference>
<keyword evidence="7" id="KW-0999">Mitochondrion inner membrane</keyword>
<evidence type="ECO:0000256" key="12">
    <source>
        <dbReference type="SAM" id="MobiDB-lite"/>
    </source>
</evidence>
<accession>A0A182EGT5</accession>
<dbReference type="Proteomes" id="UP000271087">
    <property type="component" value="Unassembled WGS sequence"/>
</dbReference>
<name>A0A182EGT5_ONCOC</name>
<evidence type="ECO:0000256" key="8">
    <source>
        <dbReference type="ARBA" id="ARBA00022946"/>
    </source>
</evidence>
<protein>
    <submittedName>
        <fullName evidence="13 15">Uncharacterized protein</fullName>
    </submittedName>
</protein>
<evidence type="ECO:0000256" key="2">
    <source>
        <dbReference type="ARBA" id="ARBA00004443"/>
    </source>
</evidence>
<evidence type="ECO:0000256" key="10">
    <source>
        <dbReference type="ARBA" id="ARBA00023128"/>
    </source>
</evidence>
<dbReference type="PANTHER" id="PTHR15223:SF1">
    <property type="entry name" value="NADH DEHYDROGENASE [UBIQUINONE] 1 BETA SUBCOMPLEX SUBUNIT 2, MITOCHONDRIAL"/>
    <property type="match status" value="1"/>
</dbReference>
<keyword evidence="5" id="KW-0813">Transport</keyword>